<gene>
    <name evidence="9" type="ORF">LCGC14_1073180</name>
</gene>
<keyword evidence="3" id="KW-0808">Transferase</keyword>
<dbReference type="InterPro" id="IPR004358">
    <property type="entry name" value="Sig_transdc_His_kin-like_C"/>
</dbReference>
<keyword evidence="7" id="KW-0812">Transmembrane</keyword>
<accession>A0A0F9Q0R0</accession>
<reference evidence="9" key="1">
    <citation type="journal article" date="2015" name="Nature">
        <title>Complex archaea that bridge the gap between prokaryotes and eukaryotes.</title>
        <authorList>
            <person name="Spang A."/>
            <person name="Saw J.H."/>
            <person name="Jorgensen S.L."/>
            <person name="Zaremba-Niedzwiedzka K."/>
            <person name="Martijn J."/>
            <person name="Lind A.E."/>
            <person name="van Eijk R."/>
            <person name="Schleper C."/>
            <person name="Guy L."/>
            <person name="Ettema T.J."/>
        </authorList>
    </citation>
    <scope>NUCLEOTIDE SEQUENCE</scope>
</reference>
<dbReference type="Pfam" id="PF02518">
    <property type="entry name" value="HATPase_c"/>
    <property type="match status" value="1"/>
</dbReference>
<organism evidence="9">
    <name type="scientific">marine sediment metagenome</name>
    <dbReference type="NCBI Taxonomy" id="412755"/>
    <lineage>
        <taxon>unclassified sequences</taxon>
        <taxon>metagenomes</taxon>
        <taxon>ecological metagenomes</taxon>
    </lineage>
</organism>
<evidence type="ECO:0000259" key="8">
    <source>
        <dbReference type="PROSITE" id="PS50109"/>
    </source>
</evidence>
<dbReference type="Gene3D" id="1.10.287.130">
    <property type="match status" value="1"/>
</dbReference>
<evidence type="ECO:0000256" key="1">
    <source>
        <dbReference type="ARBA" id="ARBA00000085"/>
    </source>
</evidence>
<keyword evidence="4" id="KW-0547">Nucleotide-binding</keyword>
<name>A0A0F9Q0R0_9ZZZZ</name>
<feature type="transmembrane region" description="Helical" evidence="7">
    <location>
        <begin position="126"/>
        <end position="143"/>
    </location>
</feature>
<evidence type="ECO:0000256" key="7">
    <source>
        <dbReference type="SAM" id="Phobius"/>
    </source>
</evidence>
<keyword evidence="7" id="KW-0472">Membrane</keyword>
<dbReference type="Gene3D" id="3.30.565.10">
    <property type="entry name" value="Histidine kinase-like ATPase, C-terminal domain"/>
    <property type="match status" value="1"/>
</dbReference>
<keyword evidence="5" id="KW-0418">Kinase</keyword>
<dbReference type="EC" id="2.7.13.3" evidence="2"/>
<comment type="catalytic activity">
    <reaction evidence="1">
        <text>ATP + protein L-histidine = ADP + protein N-phospho-L-histidine.</text>
        <dbReference type="EC" id="2.7.13.3"/>
    </reaction>
</comment>
<feature type="transmembrane region" description="Helical" evidence="7">
    <location>
        <begin position="187"/>
        <end position="206"/>
    </location>
</feature>
<feature type="transmembrane region" description="Helical" evidence="7">
    <location>
        <begin position="257"/>
        <end position="276"/>
    </location>
</feature>
<sequence>MKNILKKTIILAATISSITAVLGLIGYIPGFGTLGSIREEFIPMAPSTAFSFLILNMFILILPHINWQRRNTVIGCGLALLVSLFGILETFDAFLGTDLNLENLLIPSAGTLGFIPIARMSPSTGAVFFIAGLATFSLIFYRFKKNKSPKLMNLAGILGALTMIIALIFLLAYIYGVPLLYEQGTLVPMAVTTAFGFLMLGVGLFASSDKTSIPLRFIAQPNTYAQLLRIFFPLSIIAVLTGSFVTTFIQFFSNVNAAFITAIIVVLVAVITGLLVSRASKIIGESIDEEQTKRKSTEVLLQEALNNAELYKDIFAHDMNNILQNILTANQIIIRTLEKGIQQENTNVGEMTDVIDEQVDRGGKLISNVRRLSQIEEQKLSLKLVDITKNLNASIQFLQNSYQNKKINIHVDSFQDALHIKANELIQDLFENILINAVKHNRNDIIEVKIKISRETQNQTNYCKIEFIDNGLGIEDERKETIFERASINKSIGSGMGLGLSLVKKIIDSYNGKIWVEDRIKGEHLKGANIIILLPMEEEVLFVNSC</sequence>
<dbReference type="InterPro" id="IPR005467">
    <property type="entry name" value="His_kinase_dom"/>
</dbReference>
<dbReference type="AlphaFoldDB" id="A0A0F9Q0R0"/>
<evidence type="ECO:0000256" key="5">
    <source>
        <dbReference type="ARBA" id="ARBA00022777"/>
    </source>
</evidence>
<feature type="transmembrane region" description="Helical" evidence="7">
    <location>
        <begin position="155"/>
        <end position="175"/>
    </location>
</feature>
<evidence type="ECO:0000256" key="4">
    <source>
        <dbReference type="ARBA" id="ARBA00022741"/>
    </source>
</evidence>
<dbReference type="SMART" id="SM00387">
    <property type="entry name" value="HATPase_c"/>
    <property type="match status" value="1"/>
</dbReference>
<dbReference type="GO" id="GO:0004673">
    <property type="term" value="F:protein histidine kinase activity"/>
    <property type="evidence" value="ECO:0007669"/>
    <property type="project" value="UniProtKB-EC"/>
</dbReference>
<proteinExistence type="predicted"/>
<keyword evidence="7" id="KW-1133">Transmembrane helix</keyword>
<dbReference type="InterPro" id="IPR003594">
    <property type="entry name" value="HATPase_dom"/>
</dbReference>
<dbReference type="PRINTS" id="PR00344">
    <property type="entry name" value="BCTRLSENSOR"/>
</dbReference>
<feature type="transmembrane region" description="Helical" evidence="7">
    <location>
        <begin position="9"/>
        <end position="29"/>
    </location>
</feature>
<dbReference type="CDD" id="cd00075">
    <property type="entry name" value="HATPase"/>
    <property type="match status" value="1"/>
</dbReference>
<dbReference type="PANTHER" id="PTHR44936">
    <property type="entry name" value="SENSOR PROTEIN CREC"/>
    <property type="match status" value="1"/>
</dbReference>
<feature type="domain" description="Histidine kinase" evidence="8">
    <location>
        <begin position="314"/>
        <end position="538"/>
    </location>
</feature>
<protein>
    <recommendedName>
        <fullName evidence="2">histidine kinase</fullName>
        <ecNumber evidence="2">2.7.13.3</ecNumber>
    </recommendedName>
</protein>
<dbReference type="GO" id="GO:0005524">
    <property type="term" value="F:ATP binding"/>
    <property type="evidence" value="ECO:0007669"/>
    <property type="project" value="UniProtKB-KW"/>
</dbReference>
<evidence type="ECO:0000256" key="3">
    <source>
        <dbReference type="ARBA" id="ARBA00022679"/>
    </source>
</evidence>
<dbReference type="PROSITE" id="PS50109">
    <property type="entry name" value="HIS_KIN"/>
    <property type="match status" value="1"/>
</dbReference>
<evidence type="ECO:0000256" key="2">
    <source>
        <dbReference type="ARBA" id="ARBA00012438"/>
    </source>
</evidence>
<evidence type="ECO:0000256" key="6">
    <source>
        <dbReference type="ARBA" id="ARBA00022840"/>
    </source>
</evidence>
<dbReference type="PANTHER" id="PTHR44936:SF10">
    <property type="entry name" value="SENSOR PROTEIN RSTB"/>
    <property type="match status" value="1"/>
</dbReference>
<feature type="transmembrane region" description="Helical" evidence="7">
    <location>
        <begin position="73"/>
        <end position="95"/>
    </location>
</feature>
<evidence type="ECO:0000313" key="9">
    <source>
        <dbReference type="EMBL" id="KKN06841.1"/>
    </source>
</evidence>
<feature type="transmembrane region" description="Helical" evidence="7">
    <location>
        <begin position="41"/>
        <end position="61"/>
    </location>
</feature>
<keyword evidence="6" id="KW-0067">ATP-binding</keyword>
<dbReference type="SUPFAM" id="SSF55874">
    <property type="entry name" value="ATPase domain of HSP90 chaperone/DNA topoisomerase II/histidine kinase"/>
    <property type="match status" value="1"/>
</dbReference>
<feature type="transmembrane region" description="Helical" evidence="7">
    <location>
        <begin position="227"/>
        <end position="251"/>
    </location>
</feature>
<dbReference type="EMBL" id="LAZR01004638">
    <property type="protein sequence ID" value="KKN06841.1"/>
    <property type="molecule type" value="Genomic_DNA"/>
</dbReference>
<dbReference type="InterPro" id="IPR050980">
    <property type="entry name" value="2C_sensor_his_kinase"/>
</dbReference>
<dbReference type="InterPro" id="IPR036890">
    <property type="entry name" value="HATPase_C_sf"/>
</dbReference>
<comment type="caution">
    <text evidence="9">The sequence shown here is derived from an EMBL/GenBank/DDBJ whole genome shotgun (WGS) entry which is preliminary data.</text>
</comment>